<evidence type="ECO:0000256" key="2">
    <source>
        <dbReference type="ARBA" id="ARBA00022490"/>
    </source>
</evidence>
<feature type="region of interest" description="Disordered" evidence="4">
    <location>
        <begin position="100"/>
        <end position="162"/>
    </location>
</feature>
<protein>
    <recommendedName>
        <fullName evidence="5">ALMS motif domain-containing protein</fullName>
    </recommendedName>
</protein>
<dbReference type="InterPro" id="IPR029299">
    <property type="entry name" value="ALMS_motif"/>
</dbReference>
<dbReference type="GO" id="GO:0005829">
    <property type="term" value="C:cytosol"/>
    <property type="evidence" value="ECO:0007669"/>
    <property type="project" value="TreeGrafter"/>
</dbReference>
<dbReference type="GO" id="GO:0005814">
    <property type="term" value="C:centriole"/>
    <property type="evidence" value="ECO:0007669"/>
    <property type="project" value="TreeGrafter"/>
</dbReference>
<dbReference type="GO" id="GO:0008017">
    <property type="term" value="F:microtubule binding"/>
    <property type="evidence" value="ECO:0007669"/>
    <property type="project" value="TreeGrafter"/>
</dbReference>
<dbReference type="AlphaFoldDB" id="A0AAV2JN57"/>
<keyword evidence="7" id="KW-1185">Reference proteome</keyword>
<evidence type="ECO:0000313" key="6">
    <source>
        <dbReference type="EMBL" id="CAL1577613.1"/>
    </source>
</evidence>
<sequence length="162" mass="17941">MSEVHNTATAPHCTEAHITEAKDIATSVHKNALSVWQGHKEKKSVSFAAAAPAASSQSALSFSYSSASSLLRTGSVPDVEALELFRPDFISRSQSRLQQLELRTRTRTRTRTRNGPGSLHGLGEDPGKHWRNCTTPDSLSDNLFKPRERTISGREMQLRSRR</sequence>
<feature type="compositionally biased region" description="Basic and acidic residues" evidence="4">
    <location>
        <begin position="144"/>
        <end position="162"/>
    </location>
</feature>
<dbReference type="EMBL" id="OZ035835">
    <property type="protein sequence ID" value="CAL1577613.1"/>
    <property type="molecule type" value="Genomic_DNA"/>
</dbReference>
<feature type="domain" description="ALMS motif" evidence="5">
    <location>
        <begin position="80"/>
        <end position="162"/>
    </location>
</feature>
<dbReference type="GO" id="GO:0046599">
    <property type="term" value="P:regulation of centriole replication"/>
    <property type="evidence" value="ECO:0007669"/>
    <property type="project" value="TreeGrafter"/>
</dbReference>
<evidence type="ECO:0000256" key="1">
    <source>
        <dbReference type="ARBA" id="ARBA00004300"/>
    </source>
</evidence>
<feature type="compositionally biased region" description="Polar residues" evidence="4">
    <location>
        <begin position="132"/>
        <end position="141"/>
    </location>
</feature>
<organism evidence="6 7">
    <name type="scientific">Knipowitschia caucasica</name>
    <name type="common">Caucasian dwarf goby</name>
    <name type="synonym">Pomatoschistus caucasicus</name>
    <dbReference type="NCBI Taxonomy" id="637954"/>
    <lineage>
        <taxon>Eukaryota</taxon>
        <taxon>Metazoa</taxon>
        <taxon>Chordata</taxon>
        <taxon>Craniata</taxon>
        <taxon>Vertebrata</taxon>
        <taxon>Euteleostomi</taxon>
        <taxon>Actinopterygii</taxon>
        <taxon>Neopterygii</taxon>
        <taxon>Teleostei</taxon>
        <taxon>Neoteleostei</taxon>
        <taxon>Acanthomorphata</taxon>
        <taxon>Gobiaria</taxon>
        <taxon>Gobiiformes</taxon>
        <taxon>Gobioidei</taxon>
        <taxon>Gobiidae</taxon>
        <taxon>Gobiinae</taxon>
        <taxon>Knipowitschia</taxon>
    </lineage>
</organism>
<evidence type="ECO:0000256" key="3">
    <source>
        <dbReference type="ARBA" id="ARBA00023212"/>
    </source>
</evidence>
<dbReference type="GO" id="GO:0005813">
    <property type="term" value="C:centrosome"/>
    <property type="evidence" value="ECO:0007669"/>
    <property type="project" value="UniProtKB-SubCell"/>
</dbReference>
<reference evidence="6 7" key="1">
    <citation type="submission" date="2024-04" db="EMBL/GenBank/DDBJ databases">
        <authorList>
            <person name="Waldvogel A.-M."/>
            <person name="Schoenle A."/>
        </authorList>
    </citation>
    <scope>NUCLEOTIDE SEQUENCE [LARGE SCALE GENOMIC DNA]</scope>
</reference>
<comment type="subcellular location">
    <subcellularLocation>
        <location evidence="1">Cytoplasm</location>
        <location evidence="1">Cytoskeleton</location>
        <location evidence="1">Microtubule organizing center</location>
        <location evidence="1">Centrosome</location>
    </subcellularLocation>
</comment>
<dbReference type="Pfam" id="PF15309">
    <property type="entry name" value="ALMS_motif"/>
    <property type="match status" value="1"/>
</dbReference>
<dbReference type="PANTHER" id="PTHR21553">
    <property type="entry name" value="ALMS1-RELATED"/>
    <property type="match status" value="1"/>
</dbReference>
<proteinExistence type="predicted"/>
<dbReference type="Proteomes" id="UP001497482">
    <property type="component" value="Chromosome 13"/>
</dbReference>
<name>A0AAV2JN57_KNICA</name>
<dbReference type="PANTHER" id="PTHR21553:SF24">
    <property type="entry name" value="(E2-INDEPENDENT) E3 UBIQUITIN-CONJUGATING ENZYME FATS"/>
    <property type="match status" value="1"/>
</dbReference>
<evidence type="ECO:0000259" key="5">
    <source>
        <dbReference type="Pfam" id="PF15309"/>
    </source>
</evidence>
<evidence type="ECO:0000313" key="7">
    <source>
        <dbReference type="Proteomes" id="UP001497482"/>
    </source>
</evidence>
<accession>A0AAV2JN57</accession>
<evidence type="ECO:0000256" key="4">
    <source>
        <dbReference type="SAM" id="MobiDB-lite"/>
    </source>
</evidence>
<keyword evidence="3" id="KW-0206">Cytoskeleton</keyword>
<gene>
    <name evidence="6" type="ORF">KC01_LOCUS8939</name>
</gene>
<keyword evidence="2" id="KW-0963">Cytoplasm</keyword>